<dbReference type="PROSITE" id="PS00061">
    <property type="entry name" value="ADH_SHORT"/>
    <property type="match status" value="1"/>
</dbReference>
<keyword evidence="1" id="KW-0560">Oxidoreductase</keyword>
<proteinExistence type="predicted"/>
<dbReference type="Gene3D" id="3.40.50.720">
    <property type="entry name" value="NAD(P)-binding Rossmann-like Domain"/>
    <property type="match status" value="1"/>
</dbReference>
<name>A0ABV3SKL5_9HYPH</name>
<dbReference type="Proteomes" id="UP001556692">
    <property type="component" value="Unassembled WGS sequence"/>
</dbReference>
<gene>
    <name evidence="3" type="ORF">ABGN05_16710</name>
</gene>
<evidence type="ECO:0000313" key="3">
    <source>
        <dbReference type="EMBL" id="MEX0407302.1"/>
    </source>
</evidence>
<dbReference type="PANTHER" id="PTHR43658:SF8">
    <property type="entry name" value="17-BETA-HYDROXYSTEROID DEHYDROGENASE 14-RELATED"/>
    <property type="match status" value="1"/>
</dbReference>
<sequence length="254" mass="26261">MDVRDKTVVVTGGASGLGRATAELLGGQGARIVITDLPASRGREVAAEMGKGTLFVPGDVTSEADMRAVFEQAVRLGPLAATVHCAGRGGALRILDKDSNPGSLAHYENIVRINLVGSFNVLRFAAASLARNEPVDDERGVVVLTASIAGYEGQIGQVPYASSKGGVIGLTVVAARDLASKRIRVCTIAPGVMDTPILSGLSDKVRASLAAAVPNPPRLGRADEYAALAAHIIGNKYINGETIRIDGALRMGPK</sequence>
<dbReference type="Pfam" id="PF00106">
    <property type="entry name" value="adh_short"/>
    <property type="match status" value="1"/>
</dbReference>
<protein>
    <submittedName>
        <fullName evidence="3">SDR family NAD(P)-dependent oxidoreductase</fullName>
    </submittedName>
</protein>
<keyword evidence="4" id="KW-1185">Reference proteome</keyword>
<evidence type="ECO:0000256" key="1">
    <source>
        <dbReference type="ARBA" id="ARBA00023002"/>
    </source>
</evidence>
<dbReference type="SUPFAM" id="SSF51735">
    <property type="entry name" value="NAD(P)-binding Rossmann-fold domains"/>
    <property type="match status" value="1"/>
</dbReference>
<evidence type="ECO:0000313" key="4">
    <source>
        <dbReference type="Proteomes" id="UP001556692"/>
    </source>
</evidence>
<dbReference type="InterPro" id="IPR057326">
    <property type="entry name" value="KR_dom"/>
</dbReference>
<dbReference type="EMBL" id="JBDPGJ010000004">
    <property type="protein sequence ID" value="MEX0407302.1"/>
    <property type="molecule type" value="Genomic_DNA"/>
</dbReference>
<accession>A0ABV3SKL5</accession>
<reference evidence="3 4" key="1">
    <citation type="submission" date="2024-05" db="EMBL/GenBank/DDBJ databases">
        <authorList>
            <person name="Jiang F."/>
        </authorList>
    </citation>
    <scope>NUCLEOTIDE SEQUENCE [LARGE SCALE GENOMIC DNA]</scope>
    <source>
        <strain evidence="3 4">LZ166</strain>
    </source>
</reference>
<dbReference type="PRINTS" id="PR00081">
    <property type="entry name" value="GDHRDH"/>
</dbReference>
<dbReference type="InterPro" id="IPR002347">
    <property type="entry name" value="SDR_fam"/>
</dbReference>
<dbReference type="InterPro" id="IPR036291">
    <property type="entry name" value="NAD(P)-bd_dom_sf"/>
</dbReference>
<comment type="caution">
    <text evidence="3">The sequence shown here is derived from an EMBL/GenBank/DDBJ whole genome shotgun (WGS) entry which is preliminary data.</text>
</comment>
<evidence type="ECO:0000259" key="2">
    <source>
        <dbReference type="SMART" id="SM00822"/>
    </source>
</evidence>
<organism evidence="3 4">
    <name type="scientific">Aquibium pacificus</name>
    <dbReference type="NCBI Taxonomy" id="3153579"/>
    <lineage>
        <taxon>Bacteria</taxon>
        <taxon>Pseudomonadati</taxon>
        <taxon>Pseudomonadota</taxon>
        <taxon>Alphaproteobacteria</taxon>
        <taxon>Hyphomicrobiales</taxon>
        <taxon>Phyllobacteriaceae</taxon>
        <taxon>Aquibium</taxon>
    </lineage>
</organism>
<dbReference type="PANTHER" id="PTHR43658">
    <property type="entry name" value="SHORT-CHAIN DEHYDROGENASE/REDUCTASE"/>
    <property type="match status" value="1"/>
</dbReference>
<feature type="domain" description="Ketoreductase" evidence="2">
    <location>
        <begin position="6"/>
        <end position="195"/>
    </location>
</feature>
<dbReference type="SMART" id="SM00822">
    <property type="entry name" value="PKS_KR"/>
    <property type="match status" value="1"/>
</dbReference>
<dbReference type="InterPro" id="IPR020904">
    <property type="entry name" value="Sc_DH/Rdtase_CS"/>
</dbReference>
<dbReference type="RefSeq" id="WP_367955186.1">
    <property type="nucleotide sequence ID" value="NZ_JBDPGJ010000004.1"/>
</dbReference>